<evidence type="ECO:0000256" key="1">
    <source>
        <dbReference type="ARBA" id="ARBA00006484"/>
    </source>
</evidence>
<keyword evidence="2" id="KW-0560">Oxidoreductase</keyword>
<comment type="similarity">
    <text evidence="1">Belongs to the short-chain dehydrogenases/reductases (SDR) family.</text>
</comment>
<dbReference type="Gene3D" id="3.40.50.720">
    <property type="entry name" value="NAD(P)-binding Rossmann-like Domain"/>
    <property type="match status" value="1"/>
</dbReference>
<dbReference type="PANTHER" id="PTHR43477">
    <property type="entry name" value="DIHYDROANTICAPSIN 7-DEHYDROGENASE"/>
    <property type="match status" value="1"/>
</dbReference>
<dbReference type="PRINTS" id="PR00081">
    <property type="entry name" value="GDHRDH"/>
</dbReference>
<dbReference type="SUPFAM" id="SSF51735">
    <property type="entry name" value="NAD(P)-binding Rossmann-fold domains"/>
    <property type="match status" value="1"/>
</dbReference>
<dbReference type="Proteomes" id="UP001551695">
    <property type="component" value="Unassembled WGS sequence"/>
</dbReference>
<name>A0ABV3G366_9NOCA</name>
<evidence type="ECO:0000313" key="3">
    <source>
        <dbReference type="EMBL" id="MEV0712129.1"/>
    </source>
</evidence>
<reference evidence="3 4" key="1">
    <citation type="submission" date="2024-06" db="EMBL/GenBank/DDBJ databases">
        <title>The Natural Products Discovery Center: Release of the First 8490 Sequenced Strains for Exploring Actinobacteria Biosynthetic Diversity.</title>
        <authorList>
            <person name="Kalkreuter E."/>
            <person name="Kautsar S.A."/>
            <person name="Yang D."/>
            <person name="Bader C.D."/>
            <person name="Teijaro C.N."/>
            <person name="Fluegel L."/>
            <person name="Davis C.M."/>
            <person name="Simpson J.R."/>
            <person name="Lauterbach L."/>
            <person name="Steele A.D."/>
            <person name="Gui C."/>
            <person name="Meng S."/>
            <person name="Li G."/>
            <person name="Viehrig K."/>
            <person name="Ye F."/>
            <person name="Su P."/>
            <person name="Kiefer A.F."/>
            <person name="Nichols A."/>
            <person name="Cepeda A.J."/>
            <person name="Yan W."/>
            <person name="Fan B."/>
            <person name="Jiang Y."/>
            <person name="Adhikari A."/>
            <person name="Zheng C.-J."/>
            <person name="Schuster L."/>
            <person name="Cowan T.M."/>
            <person name="Smanski M.J."/>
            <person name="Chevrette M.G."/>
            <person name="De Carvalho L.P.S."/>
            <person name="Shen B."/>
        </authorList>
    </citation>
    <scope>NUCLEOTIDE SEQUENCE [LARGE SCALE GENOMIC DNA]</scope>
    <source>
        <strain evidence="3 4">NPDC050403</strain>
    </source>
</reference>
<dbReference type="PANTHER" id="PTHR43477:SF1">
    <property type="entry name" value="DIHYDROANTICAPSIN 7-DEHYDROGENASE"/>
    <property type="match status" value="1"/>
</dbReference>
<dbReference type="EMBL" id="JBFAKC010000019">
    <property type="protein sequence ID" value="MEV0712129.1"/>
    <property type="molecule type" value="Genomic_DNA"/>
</dbReference>
<keyword evidence="4" id="KW-1185">Reference proteome</keyword>
<dbReference type="InterPro" id="IPR002347">
    <property type="entry name" value="SDR_fam"/>
</dbReference>
<dbReference type="Pfam" id="PF13561">
    <property type="entry name" value="adh_short_C2"/>
    <property type="match status" value="1"/>
</dbReference>
<dbReference type="Pfam" id="PF00106">
    <property type="entry name" value="adh_short"/>
    <property type="match status" value="1"/>
</dbReference>
<gene>
    <name evidence="3" type="ORF">AB0I48_31670</name>
</gene>
<proteinExistence type="inferred from homology"/>
<protein>
    <submittedName>
        <fullName evidence="3">SDR family oxidoreductase</fullName>
    </submittedName>
</protein>
<comment type="caution">
    <text evidence="3">The sequence shown here is derived from an EMBL/GenBank/DDBJ whole genome shotgun (WGS) entry which is preliminary data.</text>
</comment>
<evidence type="ECO:0000313" key="4">
    <source>
        <dbReference type="Proteomes" id="UP001551695"/>
    </source>
</evidence>
<sequence length="265" mass="28265">MVSEQLSEQRKVVVVGAGSGIGAATAAHFHERGDYVLAVDVRPNETPASRHELCDLRDATAIAALLDRIGPEWDLLAYVAGVPGTAPAADVLKVNYLGMRLFTTGMLPLLRQGGAIVTVASVAALGWQQRVDDLKGLLEATDAETVERWQATQDPNYPVYSTSKQAAIIFAKRLAPAAWQKYGVRVNTVSPGPTETPILTDFEDSMGKEVLDTVKAMVGRHATVADIVPVIAFLGSPEARWINAQDIHVDGGFVAPMSVGAPIEL</sequence>
<dbReference type="InterPro" id="IPR051122">
    <property type="entry name" value="SDR_DHRS6-like"/>
</dbReference>
<dbReference type="InterPro" id="IPR036291">
    <property type="entry name" value="NAD(P)-bd_dom_sf"/>
</dbReference>
<accession>A0ABV3G366</accession>
<evidence type="ECO:0000256" key="2">
    <source>
        <dbReference type="ARBA" id="ARBA00023002"/>
    </source>
</evidence>
<organism evidence="3 4">
    <name type="scientific">Nocardia aurea</name>
    <dbReference type="NCBI Taxonomy" id="2144174"/>
    <lineage>
        <taxon>Bacteria</taxon>
        <taxon>Bacillati</taxon>
        <taxon>Actinomycetota</taxon>
        <taxon>Actinomycetes</taxon>
        <taxon>Mycobacteriales</taxon>
        <taxon>Nocardiaceae</taxon>
        <taxon>Nocardia</taxon>
    </lineage>
</organism>
<dbReference type="RefSeq" id="WP_357788955.1">
    <property type="nucleotide sequence ID" value="NZ_JBFAKC010000019.1"/>
</dbReference>